<dbReference type="EMBL" id="LAZR01024254">
    <property type="protein sequence ID" value="KKL75768.1"/>
    <property type="molecule type" value="Genomic_DNA"/>
</dbReference>
<organism evidence="1">
    <name type="scientific">marine sediment metagenome</name>
    <dbReference type="NCBI Taxonomy" id="412755"/>
    <lineage>
        <taxon>unclassified sequences</taxon>
        <taxon>metagenomes</taxon>
        <taxon>ecological metagenomes</taxon>
    </lineage>
</organism>
<protein>
    <submittedName>
        <fullName evidence="1">Uncharacterized protein</fullName>
    </submittedName>
</protein>
<comment type="caution">
    <text evidence="1">The sequence shown here is derived from an EMBL/GenBank/DDBJ whole genome shotgun (WGS) entry which is preliminary data.</text>
</comment>
<sequence length="75" mass="8892">MKSIDFDLTEEEKNKLDIFFPKIGKYYRAICLYNGNIAEKCPNNDNSLCLTEYKEKPRHLYHRWDSKNAIKCLCG</sequence>
<name>A0A0F9ENW5_9ZZZZ</name>
<evidence type="ECO:0000313" key="1">
    <source>
        <dbReference type="EMBL" id="KKL75768.1"/>
    </source>
</evidence>
<reference evidence="1" key="1">
    <citation type="journal article" date="2015" name="Nature">
        <title>Complex archaea that bridge the gap between prokaryotes and eukaryotes.</title>
        <authorList>
            <person name="Spang A."/>
            <person name="Saw J.H."/>
            <person name="Jorgensen S.L."/>
            <person name="Zaremba-Niedzwiedzka K."/>
            <person name="Martijn J."/>
            <person name="Lind A.E."/>
            <person name="van Eijk R."/>
            <person name="Schleper C."/>
            <person name="Guy L."/>
            <person name="Ettema T.J."/>
        </authorList>
    </citation>
    <scope>NUCLEOTIDE SEQUENCE</scope>
</reference>
<dbReference type="AlphaFoldDB" id="A0A0F9ENW5"/>
<proteinExistence type="predicted"/>
<gene>
    <name evidence="1" type="ORF">LCGC14_2051600</name>
</gene>
<accession>A0A0F9ENW5</accession>